<gene>
    <name evidence="1" type="ORF">C7B77_05240</name>
</gene>
<sequence>MASIVDLEYALTEARRHQLTSRLTSSLVTKIVTTVSHLSQLVQRSFAGGSISISTALMKWAINHTQKLGK</sequence>
<dbReference type="EMBL" id="PVWO01000040">
    <property type="protein sequence ID" value="PSB58313.1"/>
    <property type="molecule type" value="Genomic_DNA"/>
</dbReference>
<evidence type="ECO:0000313" key="2">
    <source>
        <dbReference type="Proteomes" id="UP000238937"/>
    </source>
</evidence>
<proteinExistence type="predicted"/>
<evidence type="ECO:0000313" key="1">
    <source>
        <dbReference type="EMBL" id="PSB58313.1"/>
    </source>
</evidence>
<protein>
    <submittedName>
        <fullName evidence="1">Uncharacterized protein</fullName>
    </submittedName>
</protein>
<keyword evidence="2" id="KW-1185">Reference proteome</keyword>
<dbReference type="Proteomes" id="UP000238937">
    <property type="component" value="Unassembled WGS sequence"/>
</dbReference>
<accession>A0A2T1GKH9</accession>
<name>A0A2T1GKH9_9CYAN</name>
<comment type="caution">
    <text evidence="1">The sequence shown here is derived from an EMBL/GenBank/DDBJ whole genome shotgun (WGS) entry which is preliminary data.</text>
</comment>
<organism evidence="1 2">
    <name type="scientific">Chamaesiphon polymorphus CCALA 037</name>
    <dbReference type="NCBI Taxonomy" id="2107692"/>
    <lineage>
        <taxon>Bacteria</taxon>
        <taxon>Bacillati</taxon>
        <taxon>Cyanobacteriota</taxon>
        <taxon>Cyanophyceae</taxon>
        <taxon>Gomontiellales</taxon>
        <taxon>Chamaesiphonaceae</taxon>
        <taxon>Chamaesiphon</taxon>
    </lineage>
</organism>
<dbReference type="RefSeq" id="WP_106301023.1">
    <property type="nucleotide sequence ID" value="NZ_PVWO01000040.1"/>
</dbReference>
<dbReference type="AlphaFoldDB" id="A0A2T1GKH9"/>
<reference evidence="1 2" key="1">
    <citation type="submission" date="2018-03" db="EMBL/GenBank/DDBJ databases">
        <title>The ancient ancestry and fast evolution of plastids.</title>
        <authorList>
            <person name="Moore K.R."/>
            <person name="Magnabosco C."/>
            <person name="Momper L."/>
            <person name="Gold D.A."/>
            <person name="Bosak T."/>
            <person name="Fournier G.P."/>
        </authorList>
    </citation>
    <scope>NUCLEOTIDE SEQUENCE [LARGE SCALE GENOMIC DNA]</scope>
    <source>
        <strain evidence="1 2">CCALA 037</strain>
    </source>
</reference>